<reference evidence="2 3" key="1">
    <citation type="submission" date="2016-11" db="EMBL/GenBank/DDBJ databases">
        <authorList>
            <person name="Jaros S."/>
            <person name="Januszkiewicz K."/>
            <person name="Wedrychowicz H."/>
        </authorList>
    </citation>
    <scope>NUCLEOTIDE SEQUENCE [LARGE SCALE GENOMIC DNA]</scope>
    <source>
        <strain evidence="2 3">DSM 16917</strain>
    </source>
</reference>
<dbReference type="OrthoDB" id="5739292at2"/>
<evidence type="ECO:0000313" key="3">
    <source>
        <dbReference type="Proteomes" id="UP000184268"/>
    </source>
</evidence>
<dbReference type="Proteomes" id="UP000184268">
    <property type="component" value="Unassembled WGS sequence"/>
</dbReference>
<gene>
    <name evidence="2" type="ORF">SAMN02745129_0440</name>
</gene>
<sequence>MEFEFRRDIQGSPSAQLSMGHEALGRFLTEELQQPATIQLVLSGLSQVQQGQQPRYQLQGSEQTLLLESDEALVEDHHLEHDRAAAEELEFALYDAEAMASCGLDDFENLLKQWLLFLQGH</sequence>
<keyword evidence="3" id="KW-1185">Reference proteome</keyword>
<dbReference type="RefSeq" id="WP_067665456.1">
    <property type="nucleotide sequence ID" value="NZ_FQXG01000014.1"/>
</dbReference>
<dbReference type="PIRSF" id="PIRSF006287">
    <property type="entry name" value="UCP006287"/>
    <property type="match status" value="1"/>
</dbReference>
<proteinExistence type="inferred from homology"/>
<comment type="similarity">
    <text evidence="1">Belongs to the UPF0231 family.</text>
</comment>
<evidence type="ECO:0000313" key="2">
    <source>
        <dbReference type="EMBL" id="SHI26118.1"/>
    </source>
</evidence>
<organism evidence="2 3">
    <name type="scientific">Ferrimonas marina</name>
    <dbReference type="NCBI Taxonomy" id="299255"/>
    <lineage>
        <taxon>Bacteria</taxon>
        <taxon>Pseudomonadati</taxon>
        <taxon>Pseudomonadota</taxon>
        <taxon>Gammaproteobacteria</taxon>
        <taxon>Alteromonadales</taxon>
        <taxon>Ferrimonadaceae</taxon>
        <taxon>Ferrimonas</taxon>
    </lineage>
</organism>
<evidence type="ECO:0000256" key="1">
    <source>
        <dbReference type="ARBA" id="ARBA00005367"/>
    </source>
</evidence>
<dbReference type="Pfam" id="PF06062">
    <property type="entry name" value="UPF0231"/>
    <property type="match status" value="1"/>
</dbReference>
<name>A0A1M5ZPN5_9GAMM</name>
<accession>A0A1M5ZPN5</accession>
<dbReference type="STRING" id="299255.SAMN02745129_0440"/>
<dbReference type="InterPro" id="IPR008249">
    <property type="entry name" value="UPF0231"/>
</dbReference>
<protein>
    <submittedName>
        <fullName evidence="2">Uncharacterized protein</fullName>
    </submittedName>
</protein>
<dbReference type="EMBL" id="FQXG01000014">
    <property type="protein sequence ID" value="SHI26118.1"/>
    <property type="molecule type" value="Genomic_DNA"/>
</dbReference>
<dbReference type="AlphaFoldDB" id="A0A1M5ZPN5"/>